<dbReference type="GO" id="GO:0009247">
    <property type="term" value="P:glycolipid biosynthetic process"/>
    <property type="evidence" value="ECO:0007669"/>
    <property type="project" value="UniProtKB-ARBA"/>
</dbReference>
<reference evidence="8" key="1">
    <citation type="submission" date="2015-07" db="EMBL/GenBank/DDBJ databases">
        <title>Discovery of a poly(ethylene terephthalate assimilation.</title>
        <authorList>
            <person name="Yoshida S."/>
            <person name="Hiraga K."/>
            <person name="Takehana T."/>
            <person name="Taniguchi I."/>
            <person name="Yamaji H."/>
            <person name="Maeda Y."/>
            <person name="Toyohara K."/>
            <person name="Miyamoto K."/>
            <person name="Kimura Y."/>
            <person name="Oda K."/>
        </authorList>
    </citation>
    <scope>NUCLEOTIDE SEQUENCE [LARGE SCALE GENOMIC DNA]</scope>
    <source>
        <strain evidence="8">NBRC 110686 / TISTR 2288 / 201-F6</strain>
    </source>
</reference>
<dbReference type="AlphaFoldDB" id="A0A0K8P8R3"/>
<dbReference type="PANTHER" id="PTHR30606">
    <property type="entry name" value="LIPID A BIOSYNTHESIS LAUROYL ACYLTRANSFERASE"/>
    <property type="match status" value="1"/>
</dbReference>
<dbReference type="NCBIfam" id="NF006487">
    <property type="entry name" value="PRK08905.1"/>
    <property type="match status" value="1"/>
</dbReference>
<dbReference type="OrthoDB" id="8524027at2"/>
<dbReference type="InterPro" id="IPR004960">
    <property type="entry name" value="LipA_acyltrans"/>
</dbReference>
<evidence type="ECO:0000256" key="1">
    <source>
        <dbReference type="ARBA" id="ARBA00004533"/>
    </source>
</evidence>
<evidence type="ECO:0000256" key="2">
    <source>
        <dbReference type="ARBA" id="ARBA00022475"/>
    </source>
</evidence>
<dbReference type="PANTHER" id="PTHR30606:SF10">
    <property type="entry name" value="PHOSPHATIDYLINOSITOL MANNOSIDE ACYLTRANSFERASE"/>
    <property type="match status" value="1"/>
</dbReference>
<comment type="caution">
    <text evidence="7">The sequence shown here is derived from an EMBL/GenBank/DDBJ whole genome shotgun (WGS) entry which is preliminary data.</text>
</comment>
<dbReference type="EMBL" id="BBYR01000081">
    <property type="protein sequence ID" value="GAP38580.1"/>
    <property type="molecule type" value="Genomic_DNA"/>
</dbReference>
<keyword evidence="2" id="KW-1003">Cell membrane</keyword>
<keyword evidence="5" id="KW-0472">Membrane</keyword>
<dbReference type="CDD" id="cd07984">
    <property type="entry name" value="LPLAT_LABLAT-like"/>
    <property type="match status" value="1"/>
</dbReference>
<evidence type="ECO:0000256" key="5">
    <source>
        <dbReference type="ARBA" id="ARBA00023136"/>
    </source>
</evidence>
<evidence type="ECO:0000313" key="8">
    <source>
        <dbReference type="Proteomes" id="UP000037660"/>
    </source>
</evidence>
<keyword evidence="4 7" id="KW-0808">Transferase</keyword>
<proteinExistence type="predicted"/>
<evidence type="ECO:0000256" key="4">
    <source>
        <dbReference type="ARBA" id="ARBA00022679"/>
    </source>
</evidence>
<dbReference type="GO" id="GO:0005886">
    <property type="term" value="C:plasma membrane"/>
    <property type="evidence" value="ECO:0007669"/>
    <property type="project" value="UniProtKB-SubCell"/>
</dbReference>
<dbReference type="PIRSF" id="PIRSF026649">
    <property type="entry name" value="MsbB"/>
    <property type="match status" value="1"/>
</dbReference>
<protein>
    <submittedName>
        <fullName evidence="7">Lipid A biosynthesis lauroyl acyltransferase</fullName>
        <ecNumber evidence="7">2.3.1.-</ecNumber>
    </submittedName>
</protein>
<dbReference type="EC" id="2.3.1.-" evidence="7"/>
<dbReference type="GO" id="GO:0016746">
    <property type="term" value="F:acyltransferase activity"/>
    <property type="evidence" value="ECO:0007669"/>
    <property type="project" value="UniProtKB-KW"/>
</dbReference>
<name>A0A0K8P8R3_PISS1</name>
<evidence type="ECO:0000256" key="3">
    <source>
        <dbReference type="ARBA" id="ARBA00022519"/>
    </source>
</evidence>
<organism evidence="7 8">
    <name type="scientific">Piscinibacter sakaiensis</name>
    <name type="common">Ideonella sakaiensis</name>
    <dbReference type="NCBI Taxonomy" id="1547922"/>
    <lineage>
        <taxon>Bacteria</taxon>
        <taxon>Pseudomonadati</taxon>
        <taxon>Pseudomonadota</taxon>
        <taxon>Betaproteobacteria</taxon>
        <taxon>Burkholderiales</taxon>
        <taxon>Sphaerotilaceae</taxon>
        <taxon>Piscinibacter</taxon>
    </lineage>
</organism>
<keyword evidence="3" id="KW-0997">Cell inner membrane</keyword>
<reference evidence="7 8" key="2">
    <citation type="journal article" date="2016" name="Science">
        <title>A bacterium that degrades and assimilates poly(ethylene terephthalate).</title>
        <authorList>
            <person name="Yoshida S."/>
            <person name="Hiraga K."/>
            <person name="Takehana T."/>
            <person name="Taniguchi I."/>
            <person name="Yamaji H."/>
            <person name="Maeda Y."/>
            <person name="Toyohara K."/>
            <person name="Miyamoto K."/>
            <person name="Kimura Y."/>
            <person name="Oda K."/>
        </authorList>
    </citation>
    <scope>NUCLEOTIDE SEQUENCE [LARGE SCALE GENOMIC DNA]</scope>
    <source>
        <strain evidence="8">NBRC 110686 / TISTR 2288 / 201-F6</strain>
    </source>
</reference>
<dbReference type="RefSeq" id="WP_054022442.1">
    <property type="nucleotide sequence ID" value="NZ_BBYR01000081.1"/>
</dbReference>
<dbReference type="Proteomes" id="UP000037660">
    <property type="component" value="Unassembled WGS sequence"/>
</dbReference>
<gene>
    <name evidence="7" type="ORF">ISF6_5133</name>
</gene>
<keyword evidence="6 7" id="KW-0012">Acyltransferase</keyword>
<evidence type="ECO:0000313" key="7">
    <source>
        <dbReference type="EMBL" id="GAP38580.1"/>
    </source>
</evidence>
<keyword evidence="8" id="KW-1185">Reference proteome</keyword>
<dbReference type="Pfam" id="PF03279">
    <property type="entry name" value="Lip_A_acyltrans"/>
    <property type="match status" value="1"/>
</dbReference>
<sequence>METLLRVLAALPLAWVHRLGTLAGWLTYGGSPTYRRRFRAQVAQAGVAPADARAAVGAAGRMVAELPRLWRHGVAGVPLRCEGTALVDAAVAAGRGIVFLTPHLGCFEITAQAYAARWGDRQPITVLYRPARQAWLRAWVSGARDRPGLTAVPADLSGVRGMLRALRRGQAVGLLPDQVPPEGMGVWAPFFGRPAYTMTLAARLVQQSGAQPILVWGERLPGGAGYVVRFEAFDEVLPAEVEAQAESAAAVNRAMERLIRACPGQYLWGYHRYKAPRQAGPAPAAAAAAAPPAD</sequence>
<comment type="subcellular location">
    <subcellularLocation>
        <location evidence="1">Cell inner membrane</location>
    </subcellularLocation>
</comment>
<accession>A0A0K8P8R3</accession>
<evidence type="ECO:0000256" key="6">
    <source>
        <dbReference type="ARBA" id="ARBA00023315"/>
    </source>
</evidence>
<dbReference type="STRING" id="1547922.ISF6_5133"/>